<dbReference type="OrthoDB" id="9808302at2"/>
<dbReference type="Pfam" id="PF00155">
    <property type="entry name" value="Aminotran_1_2"/>
    <property type="match status" value="1"/>
</dbReference>
<dbReference type="InterPro" id="IPR004839">
    <property type="entry name" value="Aminotransferase_I/II_large"/>
</dbReference>
<dbReference type="AlphaFoldDB" id="A0A7C9IMV8"/>
<dbReference type="HAMAP" id="MF_00028">
    <property type="entry name" value="CobQ"/>
    <property type="match status" value="1"/>
</dbReference>
<feature type="active site" description="Nucleophile" evidence="6">
    <location>
        <position position="706"/>
    </location>
</feature>
<evidence type="ECO:0000256" key="4">
    <source>
        <dbReference type="ARBA" id="ARBA00022962"/>
    </source>
</evidence>
<dbReference type="SUPFAM" id="SSF52317">
    <property type="entry name" value="Class I glutamine amidotransferase-like"/>
    <property type="match status" value="1"/>
</dbReference>
<dbReference type="Proteomes" id="UP000482487">
    <property type="component" value="Unassembled WGS sequence"/>
</dbReference>
<evidence type="ECO:0000256" key="2">
    <source>
        <dbReference type="ARBA" id="ARBA00004953"/>
    </source>
</evidence>
<dbReference type="GO" id="GO:0030170">
    <property type="term" value="F:pyridoxal phosphate binding"/>
    <property type="evidence" value="ECO:0007669"/>
    <property type="project" value="InterPro"/>
</dbReference>
<dbReference type="Gene3D" id="3.90.1150.10">
    <property type="entry name" value="Aspartate Aminotransferase, domain 1"/>
    <property type="match status" value="1"/>
</dbReference>
<dbReference type="PANTHER" id="PTHR21343">
    <property type="entry name" value="DETHIOBIOTIN SYNTHETASE"/>
    <property type="match status" value="1"/>
</dbReference>
<evidence type="ECO:0000256" key="5">
    <source>
        <dbReference type="ARBA" id="ARBA00048531"/>
    </source>
</evidence>
<dbReference type="NCBIfam" id="TIGR01140">
    <property type="entry name" value="L_thr_O3P_dcar"/>
    <property type="match status" value="1"/>
</dbReference>
<keyword evidence="11" id="KW-1185">Reference proteome</keyword>
<organism evidence="10 11">
    <name type="scientific">Solidesulfovibrio aerotolerans</name>
    <dbReference type="NCBI Taxonomy" id="295255"/>
    <lineage>
        <taxon>Bacteria</taxon>
        <taxon>Pseudomonadati</taxon>
        <taxon>Thermodesulfobacteriota</taxon>
        <taxon>Desulfovibrionia</taxon>
        <taxon>Desulfovibrionales</taxon>
        <taxon>Desulfovibrionaceae</taxon>
        <taxon>Solidesulfovibrio</taxon>
    </lineage>
</organism>
<dbReference type="InterPro" id="IPR011698">
    <property type="entry name" value="GATase_3"/>
</dbReference>
<evidence type="ECO:0000256" key="6">
    <source>
        <dbReference type="HAMAP-Rule" id="MF_00028"/>
    </source>
</evidence>
<feature type="domain" description="Aminotransferase class I/classII large" evidence="7">
    <location>
        <begin position="56"/>
        <end position="350"/>
    </location>
</feature>
<dbReference type="CDD" id="cd01750">
    <property type="entry name" value="GATase1_CobQ"/>
    <property type="match status" value="1"/>
</dbReference>
<evidence type="ECO:0000259" key="9">
    <source>
        <dbReference type="Pfam" id="PF07685"/>
    </source>
</evidence>
<evidence type="ECO:0000256" key="3">
    <source>
        <dbReference type="ARBA" id="ARBA00022573"/>
    </source>
</evidence>
<dbReference type="InterPro" id="IPR005860">
    <property type="entry name" value="CobD"/>
</dbReference>
<dbReference type="PROSITE" id="PS51274">
    <property type="entry name" value="GATASE_COBBQ"/>
    <property type="match status" value="1"/>
</dbReference>
<dbReference type="UniPathway" id="UPA00148"/>
<dbReference type="NCBIfam" id="NF001989">
    <property type="entry name" value="PRK00784.1"/>
    <property type="match status" value="1"/>
</dbReference>
<accession>A0A7C9IMV8</accession>
<comment type="similarity">
    <text evidence="6">Belongs to the CobB/CobQ family. CobQ subfamily.</text>
</comment>
<dbReference type="PANTHER" id="PTHR21343:SF1">
    <property type="entry name" value="COBYRIC ACID SYNTHASE"/>
    <property type="match status" value="1"/>
</dbReference>
<feature type="domain" description="CobB/CobQ-like glutamine amidotransferase" evidence="9">
    <location>
        <begin position="626"/>
        <end position="810"/>
    </location>
</feature>
<dbReference type="PROSITE" id="PS51273">
    <property type="entry name" value="GATASE_TYPE_1"/>
    <property type="match status" value="1"/>
</dbReference>
<dbReference type="InterPro" id="IPR015421">
    <property type="entry name" value="PyrdxlP-dep_Trfase_major"/>
</dbReference>
<dbReference type="CDD" id="cd00609">
    <property type="entry name" value="AAT_like"/>
    <property type="match status" value="1"/>
</dbReference>
<name>A0A7C9IMV8_9BACT</name>
<protein>
    <recommendedName>
        <fullName evidence="6">Cobyric acid synthase</fullName>
    </recommendedName>
</protein>
<sequence>MNNNQPSPHGGNLRALAAASGRPPAGIIDASASINPLGPPPWLRDVLSAGVAELVHYPDPEATELIAAAVARYGAPASHFVAGNGTSELLFALPRCTGLARAVIPSPAYADYAVACHKAGMDVRRLPGSELDGFALHTERIEAVLRSPSLVIIASPANPTGLVADAAAIVDMAGRHPQSLFVVDEAFADFVPDFHSLAGTRPHNVAVLLSLTKSFAIPGLRLGLLAASPDLADWVRRTLPPWSVGSLAQAVGARALADADYLAATRRALPPLRDALAAGLTSLGLTVFAGAANFLLARLSLTGPNAPEVCQRMLVEHGVALRDCSNFSGLSDRYLRLAVRPEAETERIVNGLAQVLNACPLPASRPQRRAPALMLQGTTSNAGKSVLTAGICRLLTRAGYTVAPFKSQNMSLNSGVTADGLEMGRAQIVQARACRLAPDVRMNPILLKPTSDLGSQVIVLGKPVGTMRVGEYINYKPTAFAAAVAAYDALAATADVMVIEGAGSPAEVNLKAHDIVNMAMARHAGARVLLAADIDRGGAYAGLLGTMECLPEDERALVAGYVLNRFRGDATLLAPANAFLQARTGRDVLAVVPFLPDLGLPEEDSVTFKDGGALPETPPERADLLDIAVIDLPHGSNFTDLDAFAVEADVRARRVTTAQLLGQPDAVVIPGSKNTLADLAWLRETGLADAILALAGTGKTEVVGLCAGLQMLGATVGDPLGLESGRGEAAGLALLPLGTTLAAEKTLALTNAVHEPTGLALSGYEIHHGRTTPGDGLAVAVRRADGEPIGYARSDLPVWGAYLHGIFDANAYRRAFCNGLRQRRGLETVERVTTYDLEPALDRLADVIEASLGLTTVRRLLGL</sequence>
<evidence type="ECO:0000259" key="8">
    <source>
        <dbReference type="Pfam" id="PF01656"/>
    </source>
</evidence>
<evidence type="ECO:0000256" key="1">
    <source>
        <dbReference type="ARBA" id="ARBA00003444"/>
    </source>
</evidence>
<reference evidence="10 11" key="1">
    <citation type="submission" date="2020-01" db="EMBL/GenBank/DDBJ databases">
        <title>Genome sequence of Desulfovibrio aerotolerans DSM 16695(T).</title>
        <authorList>
            <person name="Karnachuk O."/>
            <person name="Avakyan M."/>
            <person name="Mardanov A."/>
            <person name="Kadnikov V."/>
            <person name="Ravin N."/>
        </authorList>
    </citation>
    <scope>NUCLEOTIDE SEQUENCE [LARGE SCALE GENOMIC DNA]</scope>
    <source>
        <strain evidence="10 11">DSM 16695</strain>
    </source>
</reference>
<evidence type="ECO:0000313" key="11">
    <source>
        <dbReference type="Proteomes" id="UP000482487"/>
    </source>
</evidence>
<dbReference type="EMBL" id="WVUD01000035">
    <property type="protein sequence ID" value="MYL84545.1"/>
    <property type="molecule type" value="Genomic_DNA"/>
</dbReference>
<gene>
    <name evidence="6" type="primary">cobQ</name>
    <name evidence="10" type="ORF">GTA51_15600</name>
</gene>
<dbReference type="InterPro" id="IPR015424">
    <property type="entry name" value="PyrdxlP-dep_Trfase"/>
</dbReference>
<dbReference type="RefSeq" id="WP_160962681.1">
    <property type="nucleotide sequence ID" value="NZ_WVUD01000035.1"/>
</dbReference>
<dbReference type="CDD" id="cd05389">
    <property type="entry name" value="CobQ_N"/>
    <property type="match status" value="1"/>
</dbReference>
<dbReference type="Pfam" id="PF01656">
    <property type="entry name" value="CbiA"/>
    <property type="match status" value="1"/>
</dbReference>
<dbReference type="GO" id="GO:0009236">
    <property type="term" value="P:cobalamin biosynthetic process"/>
    <property type="evidence" value="ECO:0007669"/>
    <property type="project" value="UniProtKB-UniRule"/>
</dbReference>
<dbReference type="Gene3D" id="3.40.50.880">
    <property type="match status" value="1"/>
</dbReference>
<comment type="function">
    <text evidence="1">Decarboxylates L-threonine-O-3-phosphate to yield (R)-1-amino-2-propanol O-2-phosphate, the precursor for the linkage between the nucleotide loop and the corrin ring in cobalamin.</text>
</comment>
<keyword evidence="3 6" id="KW-0169">Cobalamin biosynthesis</keyword>
<dbReference type="InterPro" id="IPR033949">
    <property type="entry name" value="CobQ_GATase1"/>
</dbReference>
<dbReference type="InterPro" id="IPR029062">
    <property type="entry name" value="Class_I_gatase-like"/>
</dbReference>
<dbReference type="GO" id="GO:0015420">
    <property type="term" value="F:ABC-type vitamin B12 transporter activity"/>
    <property type="evidence" value="ECO:0007669"/>
    <property type="project" value="UniProtKB-UniRule"/>
</dbReference>
<proteinExistence type="inferred from homology"/>
<evidence type="ECO:0000259" key="7">
    <source>
        <dbReference type="Pfam" id="PF00155"/>
    </source>
</evidence>
<dbReference type="Gene3D" id="3.40.50.300">
    <property type="entry name" value="P-loop containing nucleotide triphosphate hydrolases"/>
    <property type="match status" value="1"/>
</dbReference>
<evidence type="ECO:0000313" key="10">
    <source>
        <dbReference type="EMBL" id="MYL84545.1"/>
    </source>
</evidence>
<feature type="active site" evidence="6">
    <location>
        <position position="804"/>
    </location>
</feature>
<dbReference type="InterPro" id="IPR015422">
    <property type="entry name" value="PyrdxlP-dep_Trfase_small"/>
</dbReference>
<dbReference type="SUPFAM" id="SSF53383">
    <property type="entry name" value="PLP-dependent transferases"/>
    <property type="match status" value="1"/>
</dbReference>
<dbReference type="NCBIfam" id="TIGR00313">
    <property type="entry name" value="cobQ"/>
    <property type="match status" value="1"/>
</dbReference>
<comment type="pathway">
    <text evidence="2 6">Cofactor biosynthesis; adenosylcobalamin biosynthesis.</text>
</comment>
<dbReference type="InterPro" id="IPR047045">
    <property type="entry name" value="CobQ_N"/>
</dbReference>
<dbReference type="Gene3D" id="3.40.640.10">
    <property type="entry name" value="Type I PLP-dependent aspartate aminotransferase-like (Major domain)"/>
    <property type="match status" value="1"/>
</dbReference>
<comment type="catalytic activity">
    <reaction evidence="5">
        <text>O-phospho-L-threonine + H(+) = (R)-1-aminopropan-2-yl phosphate + CO2</text>
        <dbReference type="Rhea" id="RHEA:11492"/>
        <dbReference type="ChEBI" id="CHEBI:15378"/>
        <dbReference type="ChEBI" id="CHEBI:16526"/>
        <dbReference type="ChEBI" id="CHEBI:58563"/>
        <dbReference type="ChEBI" id="CHEBI:58675"/>
        <dbReference type="EC" id="4.1.1.81"/>
    </reaction>
</comment>
<keyword evidence="4 6" id="KW-0315">Glutamine amidotransferase</keyword>
<feature type="domain" description="CobQ/CobB/MinD/ParA nucleotide binding" evidence="8">
    <location>
        <begin position="374"/>
        <end position="598"/>
    </location>
</feature>
<dbReference type="InterPro" id="IPR002586">
    <property type="entry name" value="CobQ/CobB/MinD/ParA_Nub-bd_dom"/>
</dbReference>
<dbReference type="Pfam" id="PF07685">
    <property type="entry name" value="GATase_3"/>
    <property type="match status" value="1"/>
</dbReference>
<dbReference type="GO" id="GO:0048472">
    <property type="term" value="F:threonine-phosphate decarboxylase activity"/>
    <property type="evidence" value="ECO:0007669"/>
    <property type="project" value="UniProtKB-EC"/>
</dbReference>
<dbReference type="SUPFAM" id="SSF52540">
    <property type="entry name" value="P-loop containing nucleoside triphosphate hydrolases"/>
    <property type="match status" value="1"/>
</dbReference>
<comment type="function">
    <text evidence="6">Catalyzes amidations at positions B, D, E, and G on adenosylcobyrinic A,C-diamide. NH(2) groups are provided by glutamine, and one molecule of ATP is hydrogenolyzed for each amidation.</text>
</comment>
<comment type="caution">
    <text evidence="10">The sequence shown here is derived from an EMBL/GenBank/DDBJ whole genome shotgun (WGS) entry which is preliminary data.</text>
</comment>
<dbReference type="InterPro" id="IPR004838">
    <property type="entry name" value="NHTrfase_class1_PyrdxlP-BS"/>
</dbReference>
<dbReference type="InterPro" id="IPR004459">
    <property type="entry name" value="CobQ_synth"/>
</dbReference>
<dbReference type="PROSITE" id="PS00105">
    <property type="entry name" value="AA_TRANSFER_CLASS_1"/>
    <property type="match status" value="1"/>
</dbReference>
<dbReference type="InterPro" id="IPR027417">
    <property type="entry name" value="P-loop_NTPase"/>
</dbReference>